<comment type="caution">
    <text evidence="1">The sequence shown here is derived from an EMBL/GenBank/DDBJ whole genome shotgun (WGS) entry which is preliminary data.</text>
</comment>
<protein>
    <submittedName>
        <fullName evidence="1">Uncharacterized protein</fullName>
    </submittedName>
</protein>
<evidence type="ECO:0000313" key="2">
    <source>
        <dbReference type="Proteomes" id="UP001138751"/>
    </source>
</evidence>
<gene>
    <name evidence="1" type="ORF">GXW76_04900</name>
</gene>
<dbReference type="Proteomes" id="UP001138751">
    <property type="component" value="Unassembled WGS sequence"/>
</dbReference>
<reference evidence="1" key="1">
    <citation type="submission" date="2020-01" db="EMBL/GenBank/DDBJ databases">
        <authorList>
            <person name="Rat A."/>
        </authorList>
    </citation>
    <scope>NUCLEOTIDE SEQUENCE</scope>
    <source>
        <strain evidence="1">LMG 31231</strain>
    </source>
</reference>
<accession>A0A9X9WTM2</accession>
<dbReference type="AlphaFoldDB" id="A0A9X9WTM2"/>
<dbReference type="RefSeq" id="WP_211860875.1">
    <property type="nucleotide sequence ID" value="NZ_JAAEDM010000008.1"/>
</dbReference>
<dbReference type="EMBL" id="JAAEDM010000008">
    <property type="protein sequence ID" value="MBR0670501.1"/>
    <property type="molecule type" value="Genomic_DNA"/>
</dbReference>
<evidence type="ECO:0000313" key="1">
    <source>
        <dbReference type="EMBL" id="MBR0670501.1"/>
    </source>
</evidence>
<proteinExistence type="predicted"/>
<keyword evidence="2" id="KW-1185">Reference proteome</keyword>
<organism evidence="1 2">
    <name type="scientific">Neoroseomonas soli</name>
    <dbReference type="NCBI Taxonomy" id="1081025"/>
    <lineage>
        <taxon>Bacteria</taxon>
        <taxon>Pseudomonadati</taxon>
        <taxon>Pseudomonadota</taxon>
        <taxon>Alphaproteobacteria</taxon>
        <taxon>Acetobacterales</taxon>
        <taxon>Acetobacteraceae</taxon>
        <taxon>Neoroseomonas</taxon>
    </lineage>
</organism>
<sequence>MDITDISRASQAPLTEAALCRWLGAAAPGDAITYFRGALARSLCPQLALISQDERVNLARLATRAWKLAEDGLADLVQRRRGFEDFEYLLVARRRPRRVSPSLLPQILAEAA</sequence>
<name>A0A9X9WTM2_9PROT</name>
<reference evidence="1" key="2">
    <citation type="journal article" date="2021" name="Syst. Appl. Microbiol.">
        <title>Roseomonas hellenica sp. nov., isolated from roots of wild-growing Alkanna tinctoria.</title>
        <authorList>
            <person name="Rat A."/>
            <person name="Naranjo H.D."/>
            <person name="Lebbe L."/>
            <person name="Cnockaert M."/>
            <person name="Krigas N."/>
            <person name="Grigoriadou K."/>
            <person name="Maloupa E."/>
            <person name="Willems A."/>
        </authorList>
    </citation>
    <scope>NUCLEOTIDE SEQUENCE</scope>
    <source>
        <strain evidence="1">LMG 31231</strain>
    </source>
</reference>